<dbReference type="Gene3D" id="3.40.50.1820">
    <property type="entry name" value="alpha/beta hydrolase"/>
    <property type="match status" value="1"/>
</dbReference>
<dbReference type="InterPro" id="IPR029058">
    <property type="entry name" value="AB_hydrolase_fold"/>
</dbReference>
<reference evidence="4" key="1">
    <citation type="submission" date="2022-08" db="EMBL/GenBank/DDBJ databases">
        <authorList>
            <person name="Dzunkova M."/>
            <person name="La Clair J."/>
            <person name="Tyml T."/>
            <person name="Doud D."/>
            <person name="Schulz F."/>
            <person name="Piquer S."/>
            <person name="Porcel Sanchis D."/>
            <person name="Osborn A."/>
            <person name="Robinson D."/>
            <person name="Louie K.B."/>
            <person name="Bowen B.P."/>
            <person name="Bowers R."/>
            <person name="Lee J."/>
            <person name="Arnau Llombart V."/>
            <person name="Diaz Villanueva W."/>
            <person name="Gosliner T."/>
            <person name="Northen T."/>
            <person name="Cheng J.-F."/>
            <person name="Burkart M.D."/>
            <person name="Woyke T."/>
        </authorList>
    </citation>
    <scope>NUCLEOTIDE SEQUENCE</scope>
    <source>
        <strain evidence="4">Df01</strain>
    </source>
</reference>
<dbReference type="PANTHER" id="PTHR10655">
    <property type="entry name" value="LYSOPHOSPHOLIPASE-RELATED"/>
    <property type="match status" value="1"/>
</dbReference>
<gene>
    <name evidence="4" type="ORF">NQX30_00780</name>
</gene>
<dbReference type="Proteomes" id="UP001168167">
    <property type="component" value="Unassembled WGS sequence"/>
</dbReference>
<name>A0ABT7QJP2_9GAMM</name>
<sequence length="216" mass="23326">MTDALEYNPPKPIGSLILLHGLGSNGADLHPLAQQLAGGRLRVISPTAPTRAITVNGGWQMPAWYDIVGADLASRQDAVGAREATAFIENLLAVEKSRGVESHRLFLAGFSQGAAISLYAGLRHTESLGGVAALSGYLLLEKTLEKDAAAANRKLPIFQAHGTLDPVVLPKWATQCRDWLIAGGWPITYKEYPIAHAISSEELQDLNEWLNIRLLD</sequence>
<dbReference type="SUPFAM" id="SSF53474">
    <property type="entry name" value="alpha/beta-Hydrolases"/>
    <property type="match status" value="1"/>
</dbReference>
<dbReference type="GO" id="GO:0016787">
    <property type="term" value="F:hydrolase activity"/>
    <property type="evidence" value="ECO:0007669"/>
    <property type="project" value="UniProtKB-KW"/>
</dbReference>
<protein>
    <submittedName>
        <fullName evidence="4">Alpha/beta fold hydrolase</fullName>
    </submittedName>
</protein>
<evidence type="ECO:0000313" key="5">
    <source>
        <dbReference type="Proteomes" id="UP001168167"/>
    </source>
</evidence>
<feature type="domain" description="Phospholipase/carboxylesterase/thioesterase" evidence="3">
    <location>
        <begin position="15"/>
        <end position="212"/>
    </location>
</feature>
<proteinExistence type="inferred from homology"/>
<accession>A0ABT7QJP2</accession>
<comment type="caution">
    <text evidence="4">The sequence shown here is derived from an EMBL/GenBank/DDBJ whole genome shotgun (WGS) entry which is preliminary data.</text>
</comment>
<reference evidence="4" key="2">
    <citation type="journal article" date="2023" name="Microbiome">
        <title>Synthase-selected sorting approach identifies a beta-lactone synthase in a nudibranch symbiotic bacterium.</title>
        <authorList>
            <person name="Dzunkova M."/>
            <person name="La Clair J.J."/>
            <person name="Tyml T."/>
            <person name="Doud D."/>
            <person name="Schulz F."/>
            <person name="Piquer-Esteban S."/>
            <person name="Porcel Sanchis D."/>
            <person name="Osborn A."/>
            <person name="Robinson D."/>
            <person name="Louie K.B."/>
            <person name="Bowen B.P."/>
            <person name="Bowers R.M."/>
            <person name="Lee J."/>
            <person name="Arnau V."/>
            <person name="Diaz-Villanueva W."/>
            <person name="Stepanauskas R."/>
            <person name="Gosliner T."/>
            <person name="Date S.V."/>
            <person name="Northen T.R."/>
            <person name="Cheng J.F."/>
            <person name="Burkart M.D."/>
            <person name="Woyke T."/>
        </authorList>
    </citation>
    <scope>NUCLEOTIDE SEQUENCE</scope>
    <source>
        <strain evidence="4">Df01</strain>
    </source>
</reference>
<dbReference type="InterPro" id="IPR003140">
    <property type="entry name" value="PLipase/COase/thioEstase"/>
</dbReference>
<comment type="similarity">
    <text evidence="1">Belongs to the AB hydrolase superfamily. AB hydrolase 2 family.</text>
</comment>
<evidence type="ECO:0000256" key="2">
    <source>
        <dbReference type="ARBA" id="ARBA00022801"/>
    </source>
</evidence>
<keyword evidence="2 4" id="KW-0378">Hydrolase</keyword>
<dbReference type="EMBL" id="JANQAO010000001">
    <property type="protein sequence ID" value="MDM5146923.1"/>
    <property type="molecule type" value="Genomic_DNA"/>
</dbReference>
<evidence type="ECO:0000259" key="3">
    <source>
        <dbReference type="Pfam" id="PF02230"/>
    </source>
</evidence>
<evidence type="ECO:0000313" key="4">
    <source>
        <dbReference type="EMBL" id="MDM5146923.1"/>
    </source>
</evidence>
<dbReference type="InterPro" id="IPR050565">
    <property type="entry name" value="LYPA1-2/EST-like"/>
</dbReference>
<dbReference type="Pfam" id="PF02230">
    <property type="entry name" value="Abhydrolase_2"/>
    <property type="match status" value="1"/>
</dbReference>
<keyword evidence="5" id="KW-1185">Reference proteome</keyword>
<evidence type="ECO:0000256" key="1">
    <source>
        <dbReference type="ARBA" id="ARBA00006499"/>
    </source>
</evidence>
<dbReference type="PANTHER" id="PTHR10655:SF17">
    <property type="entry name" value="LYSOPHOSPHOLIPASE-LIKE PROTEIN 1"/>
    <property type="match status" value="1"/>
</dbReference>
<organism evidence="4 5">
    <name type="scientific">Candidatus Doriopsillibacter californiensis</name>
    <dbReference type="NCBI Taxonomy" id="2970740"/>
    <lineage>
        <taxon>Bacteria</taxon>
        <taxon>Pseudomonadati</taxon>
        <taxon>Pseudomonadota</taxon>
        <taxon>Gammaproteobacteria</taxon>
        <taxon>Candidatus Tethybacterales</taxon>
        <taxon>Candidatus Persebacteraceae</taxon>
        <taxon>Candidatus Doriopsillibacter</taxon>
    </lineage>
</organism>